<comment type="caution">
    <text evidence="3">The sequence shown here is derived from an EMBL/GenBank/DDBJ whole genome shotgun (WGS) entry which is preliminary data.</text>
</comment>
<reference evidence="3 4" key="1">
    <citation type="submission" date="2016-07" db="EMBL/GenBank/DDBJ databases">
        <title>Pervasive Adenine N6-methylation of Active Genes in Fungi.</title>
        <authorList>
            <consortium name="DOE Joint Genome Institute"/>
            <person name="Mondo S.J."/>
            <person name="Dannebaum R.O."/>
            <person name="Kuo R.C."/>
            <person name="Labutti K."/>
            <person name="Haridas S."/>
            <person name="Kuo A."/>
            <person name="Salamov A."/>
            <person name="Ahrendt S.R."/>
            <person name="Lipzen A."/>
            <person name="Sullivan W."/>
            <person name="Andreopoulos W.B."/>
            <person name="Clum A."/>
            <person name="Lindquist E."/>
            <person name="Daum C."/>
            <person name="Ramamoorthy G.K."/>
            <person name="Gryganskyi A."/>
            <person name="Culley D."/>
            <person name="Magnuson J.K."/>
            <person name="James T.Y."/>
            <person name="O'Malley M.A."/>
            <person name="Stajich J.E."/>
            <person name="Spatafora J.W."/>
            <person name="Visel A."/>
            <person name="Grigoriev I.V."/>
        </authorList>
    </citation>
    <scope>NUCLEOTIDE SEQUENCE [LARGE SCALE GENOMIC DNA]</scope>
    <source>
        <strain evidence="3 4">NRRL 3116</strain>
    </source>
</reference>
<feature type="transmembrane region" description="Helical" evidence="2">
    <location>
        <begin position="253"/>
        <end position="275"/>
    </location>
</feature>
<evidence type="ECO:0000256" key="1">
    <source>
        <dbReference type="SAM" id="MobiDB-lite"/>
    </source>
</evidence>
<evidence type="ECO:0000256" key="2">
    <source>
        <dbReference type="SAM" id="Phobius"/>
    </source>
</evidence>
<name>A0A1Y2GZ12_9FUNG</name>
<organism evidence="3 4">
    <name type="scientific">Lobosporangium transversale</name>
    <dbReference type="NCBI Taxonomy" id="64571"/>
    <lineage>
        <taxon>Eukaryota</taxon>
        <taxon>Fungi</taxon>
        <taxon>Fungi incertae sedis</taxon>
        <taxon>Mucoromycota</taxon>
        <taxon>Mortierellomycotina</taxon>
        <taxon>Mortierellomycetes</taxon>
        <taxon>Mortierellales</taxon>
        <taxon>Mortierellaceae</taxon>
        <taxon>Lobosporangium</taxon>
    </lineage>
</organism>
<dbReference type="InParanoid" id="A0A1Y2GZ12"/>
<accession>A0A1Y2GZ12</accession>
<dbReference type="RefSeq" id="XP_021885233.1">
    <property type="nucleotide sequence ID" value="XM_022022980.1"/>
</dbReference>
<protein>
    <submittedName>
        <fullName evidence="3">Uncharacterized protein</fullName>
    </submittedName>
</protein>
<gene>
    <name evidence="3" type="ORF">BCR41DRAFT_346898</name>
</gene>
<feature type="compositionally biased region" description="Polar residues" evidence="1">
    <location>
        <begin position="442"/>
        <end position="452"/>
    </location>
</feature>
<keyword evidence="2" id="KW-1133">Transmembrane helix</keyword>
<feature type="region of interest" description="Disordered" evidence="1">
    <location>
        <begin position="360"/>
        <end position="380"/>
    </location>
</feature>
<sequence length="462" mass="51690">MGLATFQSVIRYSLMLVALTAFGFDMFFLYVYIHYPEVVMFWRYYAGTALVGFLFLILVFSEIGYRIKNAQRRRYERQYNYSSQQYVSFSSLHTPSLVHPVVASPPFAAAATTVVPGSSEPEGGVNNNYKNSDNNNIHGNIVNLLTAPDDAYHLYPRYGIVTPIERRSSCVTAWSIIRFLAVWLISAGLLNISIQAYQRHERQIFTLPFQRDTQDRADIYDGRYGIYNPRDLYNCPHIVRSNLLSYLCVFDQVALGFYSLAGLLAVAEGIAAVIVENRTRATFKGLYNPNDDIANKMWGKQKKSIDSMVKRRSEVYDQAEMGNAHVLTIPDHSTTLSTDNALEMCQYGLAHAKACMYDDKASQERPLPPLPARPAAAQEKDMVESDQYQNSHAFTSTAAHIPLEGNAKEGQHSRNTVLDSLVDHSALDSKEDSTAATMVDPTGNQPGPSNSFPVDIKRSDGL</sequence>
<feature type="region of interest" description="Disordered" evidence="1">
    <location>
        <begin position="406"/>
        <end position="462"/>
    </location>
</feature>
<evidence type="ECO:0000313" key="3">
    <source>
        <dbReference type="EMBL" id="ORZ27506.1"/>
    </source>
</evidence>
<feature type="transmembrane region" description="Helical" evidence="2">
    <location>
        <begin position="12"/>
        <end position="33"/>
    </location>
</feature>
<keyword evidence="2" id="KW-0812">Transmembrane</keyword>
<keyword evidence="4" id="KW-1185">Reference proteome</keyword>
<keyword evidence="2" id="KW-0472">Membrane</keyword>
<feature type="compositionally biased region" description="Basic and acidic residues" evidence="1">
    <location>
        <begin position="421"/>
        <end position="433"/>
    </location>
</feature>
<dbReference type="EMBL" id="MCFF01000004">
    <property type="protein sequence ID" value="ORZ27506.1"/>
    <property type="molecule type" value="Genomic_DNA"/>
</dbReference>
<proteinExistence type="predicted"/>
<dbReference type="GeneID" id="33564824"/>
<evidence type="ECO:0000313" key="4">
    <source>
        <dbReference type="Proteomes" id="UP000193648"/>
    </source>
</evidence>
<dbReference type="AlphaFoldDB" id="A0A1Y2GZ12"/>
<dbReference type="Proteomes" id="UP000193648">
    <property type="component" value="Unassembled WGS sequence"/>
</dbReference>
<dbReference type="OrthoDB" id="2448870at2759"/>
<feature type="transmembrane region" description="Helical" evidence="2">
    <location>
        <begin position="45"/>
        <end position="65"/>
    </location>
</feature>
<feature type="transmembrane region" description="Helical" evidence="2">
    <location>
        <begin position="176"/>
        <end position="197"/>
    </location>
</feature>